<proteinExistence type="predicted"/>
<comment type="caution">
    <text evidence="1">The sequence shown here is derived from an EMBL/GenBank/DDBJ whole genome shotgun (WGS) entry which is preliminary data.</text>
</comment>
<dbReference type="AlphaFoldDB" id="A0A4C1XLY4"/>
<dbReference type="OrthoDB" id="425681at2759"/>
<dbReference type="EMBL" id="BGZK01000888">
    <property type="protein sequence ID" value="GBP64120.1"/>
    <property type="molecule type" value="Genomic_DNA"/>
</dbReference>
<organism evidence="1 2">
    <name type="scientific">Eumeta variegata</name>
    <name type="common">Bagworm moth</name>
    <name type="synonym">Eumeta japonica</name>
    <dbReference type="NCBI Taxonomy" id="151549"/>
    <lineage>
        <taxon>Eukaryota</taxon>
        <taxon>Metazoa</taxon>
        <taxon>Ecdysozoa</taxon>
        <taxon>Arthropoda</taxon>
        <taxon>Hexapoda</taxon>
        <taxon>Insecta</taxon>
        <taxon>Pterygota</taxon>
        <taxon>Neoptera</taxon>
        <taxon>Endopterygota</taxon>
        <taxon>Lepidoptera</taxon>
        <taxon>Glossata</taxon>
        <taxon>Ditrysia</taxon>
        <taxon>Tineoidea</taxon>
        <taxon>Psychidae</taxon>
        <taxon>Oiketicinae</taxon>
        <taxon>Eumeta</taxon>
    </lineage>
</organism>
<dbReference type="Proteomes" id="UP000299102">
    <property type="component" value="Unassembled WGS sequence"/>
</dbReference>
<reference evidence="1 2" key="1">
    <citation type="journal article" date="2019" name="Commun. Biol.">
        <title>The bagworm genome reveals a unique fibroin gene that provides high tensile strength.</title>
        <authorList>
            <person name="Kono N."/>
            <person name="Nakamura H."/>
            <person name="Ohtoshi R."/>
            <person name="Tomita M."/>
            <person name="Numata K."/>
            <person name="Arakawa K."/>
        </authorList>
    </citation>
    <scope>NUCLEOTIDE SEQUENCE [LARGE SCALE GENOMIC DNA]</scope>
</reference>
<sequence length="116" mass="13663">MSAKCIDDMSFVDMVRNELKFEYGRRKMKVGSIGRSMRWKCDLCIVCGVSMKHRCRSSDVKKRRVLKEDVLTRVGKAMLRWFRHRLIKQIYRANECDGKSARVVLDNPVWTKSVAY</sequence>
<gene>
    <name evidence="1" type="ORF">EVAR_8489_1</name>
</gene>
<keyword evidence="2" id="KW-1185">Reference proteome</keyword>
<evidence type="ECO:0000313" key="2">
    <source>
        <dbReference type="Proteomes" id="UP000299102"/>
    </source>
</evidence>
<protein>
    <submittedName>
        <fullName evidence="1">Uncharacterized protein</fullName>
    </submittedName>
</protein>
<accession>A0A4C1XLY4</accession>
<evidence type="ECO:0000313" key="1">
    <source>
        <dbReference type="EMBL" id="GBP64120.1"/>
    </source>
</evidence>
<name>A0A4C1XLY4_EUMVA</name>